<protein>
    <submittedName>
        <fullName evidence="4">Aminomethyltransferase</fullName>
        <ecNumber evidence="4">2.1.2.10</ecNumber>
    </submittedName>
</protein>
<evidence type="ECO:0000259" key="1">
    <source>
        <dbReference type="Pfam" id="PF01571"/>
    </source>
</evidence>
<dbReference type="InterPro" id="IPR029043">
    <property type="entry name" value="GcvT/YgfZ_C"/>
</dbReference>
<dbReference type="PANTHER" id="PTHR43757:SF2">
    <property type="entry name" value="AMINOMETHYLTRANSFERASE, MITOCHONDRIAL"/>
    <property type="match status" value="1"/>
</dbReference>
<evidence type="ECO:0000259" key="2">
    <source>
        <dbReference type="Pfam" id="PF08669"/>
    </source>
</evidence>
<sequence length="788" mass="86178">MSIYDTQTSRWHHLVEPGISLWQQGIERDEIVSRALAVVSLRAGDHLHLVAIEGGQPCELLFVTAAGRADPAGLEPLSGEPRMAVFDSGQGSERFDGAALAALRGMARRMQLDPAGRQVRRVFDDDPAPGAVAGFAAVEDGLCLIAAPAPAMSLCGAHAPSRVELLTRRADPAASPLMALPEPLADPLQEIHVPHSTAVSYEVRAGDYIQIIDVSGRQCSDFQALTLRGLDAGRELEIHHTTTRSLMGAAYPAPGLHSRFFNVAQEPMFEVIRDTVGRHDTFGLACFARFYEELGYPGHVNCTDNINARLTPYGVAPRAGWEAVNFFFNSRAEHDNALSFDEAWSRPGDYVLLRALTDCVCLTTSCPNDLDPANGWNPTDIHVRTYGAKNLFSRSVAVRMTPEAKPSLTRQTPFHEKTSALTAHYVEAGEVWLPATYRNHGAVAEYHACREKAVMMDLSSLHKFEVTGPDAEALMILALTRNVRRMSVGEVVYSAMCHETGGMIDDGTLFRMGDDLFRWVCADAYCGVWLRRLAEENGFKAWVRPSTEALANLSVQGPESRRILEEIVWTRDDETPLAELGCFRFSVARLGGFGGIPVVVSRTGYTGELGYEIFCHSGDAPAVWDAVAEAGAGVGILPCGLEAMEMLRVEAGLVMAHAEFDGTTDPFEAGIGFTVPLKSKTDAFVGRDALVKRKEQGRFRLAGLELAGNETAQHGDPIFVGRAEIGVVTSCVRSPLLKKTVALCRLDRDYAEEGRAVEIGQLDHHQKRLRAHVVPFPFYDPQRTRLRS</sequence>
<geneLocation type="plasmid" evidence="5">
    <name>ppaby1</name>
</geneLocation>
<evidence type="ECO:0000259" key="3">
    <source>
        <dbReference type="Pfam" id="PF09347"/>
    </source>
</evidence>
<dbReference type="SUPFAM" id="SSF101790">
    <property type="entry name" value="Aminomethyltransferase beta-barrel domain"/>
    <property type="match status" value="1"/>
</dbReference>
<dbReference type="InterPro" id="IPR027266">
    <property type="entry name" value="TrmE/GcvT-like"/>
</dbReference>
<dbReference type="GO" id="GO:0005829">
    <property type="term" value="C:cytosol"/>
    <property type="evidence" value="ECO:0007669"/>
    <property type="project" value="TreeGrafter"/>
</dbReference>
<keyword evidence="4" id="KW-0614">Plasmid</keyword>
<dbReference type="GO" id="GO:0004047">
    <property type="term" value="F:aminomethyltransferase activity"/>
    <property type="evidence" value="ECO:0007669"/>
    <property type="project" value="UniProtKB-EC"/>
</dbReference>
<feature type="domain" description="GCVT N-terminal" evidence="1">
    <location>
        <begin position="414"/>
        <end position="678"/>
    </location>
</feature>
<gene>
    <name evidence="4" type="ORF">Ga0080574_TMP430</name>
</gene>
<dbReference type="PANTHER" id="PTHR43757">
    <property type="entry name" value="AMINOMETHYLTRANSFERASE"/>
    <property type="match status" value="1"/>
</dbReference>
<dbReference type="AlphaFoldDB" id="A0A1P8UMY5"/>
<proteinExistence type="predicted"/>
<keyword evidence="4" id="KW-0808">Transferase</keyword>
<dbReference type="InterPro" id="IPR028896">
    <property type="entry name" value="GcvT/YgfZ/DmdA"/>
</dbReference>
<keyword evidence="5" id="KW-1185">Reference proteome</keyword>
<dbReference type="InterPro" id="IPR018959">
    <property type="entry name" value="DUF1989"/>
</dbReference>
<dbReference type="InterPro" id="IPR006222">
    <property type="entry name" value="GCVT_N"/>
</dbReference>
<dbReference type="SUPFAM" id="SSF103025">
    <property type="entry name" value="Folate-binding domain"/>
    <property type="match status" value="1"/>
</dbReference>
<feature type="domain" description="DUF1989" evidence="3">
    <location>
        <begin position="192"/>
        <end position="360"/>
    </location>
</feature>
<evidence type="ECO:0000313" key="5">
    <source>
        <dbReference type="Proteomes" id="UP000187059"/>
    </source>
</evidence>
<dbReference type="Proteomes" id="UP000187059">
    <property type="component" value="Plasmid pPABY1"/>
</dbReference>
<dbReference type="EC" id="2.1.2.10" evidence="4"/>
<reference evidence="4 5" key="1">
    <citation type="submission" date="2016-04" db="EMBL/GenBank/DDBJ databases">
        <title>Deep-sea bacteria in the southern Pacific.</title>
        <authorList>
            <person name="Tang K."/>
        </authorList>
    </citation>
    <scope>NUCLEOTIDE SEQUENCE [LARGE SCALE GENOMIC DNA]</scope>
    <source>
        <strain evidence="4 5">JLT2014</strain>
        <plasmid evidence="5">ppaby1</plasmid>
    </source>
</reference>
<dbReference type="EMBL" id="CP015091">
    <property type="protein sequence ID" value="APZ50764.1"/>
    <property type="molecule type" value="Genomic_DNA"/>
</dbReference>
<dbReference type="Pfam" id="PF08669">
    <property type="entry name" value="GCV_T_C"/>
    <property type="match status" value="1"/>
</dbReference>
<accession>A0A1P8UMY5</accession>
<dbReference type="GO" id="GO:0032259">
    <property type="term" value="P:methylation"/>
    <property type="evidence" value="ECO:0007669"/>
    <property type="project" value="UniProtKB-KW"/>
</dbReference>
<dbReference type="Pfam" id="PF01571">
    <property type="entry name" value="GCV_T"/>
    <property type="match status" value="1"/>
</dbReference>
<organism evidence="4 5">
    <name type="scientific">Salipiger abyssi</name>
    <dbReference type="NCBI Taxonomy" id="1250539"/>
    <lineage>
        <taxon>Bacteria</taxon>
        <taxon>Pseudomonadati</taxon>
        <taxon>Pseudomonadota</taxon>
        <taxon>Alphaproteobacteria</taxon>
        <taxon>Rhodobacterales</taxon>
        <taxon>Roseobacteraceae</taxon>
        <taxon>Salipiger</taxon>
    </lineage>
</organism>
<dbReference type="GO" id="GO:0008168">
    <property type="term" value="F:methyltransferase activity"/>
    <property type="evidence" value="ECO:0007669"/>
    <property type="project" value="UniProtKB-KW"/>
</dbReference>
<dbReference type="InterPro" id="IPR013977">
    <property type="entry name" value="GcvT_C"/>
</dbReference>
<dbReference type="KEGG" id="paby:Ga0080574_TMP430"/>
<name>A0A1P8UMY5_9RHOB</name>
<evidence type="ECO:0000313" key="4">
    <source>
        <dbReference type="EMBL" id="APZ50764.1"/>
    </source>
</evidence>
<keyword evidence="4" id="KW-0489">Methyltransferase</keyword>
<dbReference type="OrthoDB" id="9772660at2"/>
<dbReference type="Pfam" id="PF09347">
    <property type="entry name" value="DUF1989"/>
    <property type="match status" value="1"/>
</dbReference>
<dbReference type="Gene3D" id="3.30.1360.120">
    <property type="entry name" value="Probable tRNA modification gtpase trme, domain 1"/>
    <property type="match status" value="1"/>
</dbReference>
<dbReference type="RefSeq" id="WP_076694840.1">
    <property type="nucleotide sequence ID" value="NZ_CP015091.1"/>
</dbReference>
<feature type="domain" description="Aminomethyltransferase C-terminal" evidence="2">
    <location>
        <begin position="700"/>
        <end position="780"/>
    </location>
</feature>